<dbReference type="GO" id="GO:0000976">
    <property type="term" value="F:transcription cis-regulatory region binding"/>
    <property type="evidence" value="ECO:0007669"/>
    <property type="project" value="TreeGrafter"/>
</dbReference>
<dbReference type="GO" id="GO:0000981">
    <property type="term" value="F:DNA-binding transcription factor activity, RNA polymerase II-specific"/>
    <property type="evidence" value="ECO:0007669"/>
    <property type="project" value="InterPro"/>
</dbReference>
<dbReference type="SMART" id="SM00066">
    <property type="entry name" value="GAL4"/>
    <property type="match status" value="1"/>
</dbReference>
<reference evidence="4" key="1">
    <citation type="submission" date="2022-10" db="EMBL/GenBank/DDBJ databases">
        <title>Determination and structural analysis of whole genome sequence of Sarocladium strictum F4-1.</title>
        <authorList>
            <person name="Hu L."/>
            <person name="Jiang Y."/>
        </authorList>
    </citation>
    <scope>NUCLEOTIDE SEQUENCE</scope>
    <source>
        <strain evidence="4">F4-1</strain>
    </source>
</reference>
<gene>
    <name evidence="4" type="ORF">NLU13_0676</name>
</gene>
<evidence type="ECO:0000313" key="4">
    <source>
        <dbReference type="EMBL" id="KAK0391175.1"/>
    </source>
</evidence>
<dbReference type="PROSITE" id="PS00463">
    <property type="entry name" value="ZN2_CY6_FUNGAL_1"/>
    <property type="match status" value="1"/>
</dbReference>
<evidence type="ECO:0000256" key="1">
    <source>
        <dbReference type="ARBA" id="ARBA00023242"/>
    </source>
</evidence>
<dbReference type="PROSITE" id="PS50048">
    <property type="entry name" value="ZN2_CY6_FUNGAL_2"/>
    <property type="match status" value="1"/>
</dbReference>
<name>A0AA39LBN0_SARSR</name>
<dbReference type="Gene3D" id="4.10.240.10">
    <property type="entry name" value="Zn(2)-C6 fungal-type DNA-binding domain"/>
    <property type="match status" value="1"/>
</dbReference>
<accession>A0AA39LBN0</accession>
<evidence type="ECO:0000256" key="2">
    <source>
        <dbReference type="SAM" id="MobiDB-lite"/>
    </source>
</evidence>
<keyword evidence="1" id="KW-0539">Nucleus</keyword>
<dbReference type="InterPro" id="IPR036864">
    <property type="entry name" value="Zn2-C6_fun-type_DNA-bd_sf"/>
</dbReference>
<dbReference type="Proteomes" id="UP001175261">
    <property type="component" value="Unassembled WGS sequence"/>
</dbReference>
<dbReference type="EMBL" id="JAPDFR010000001">
    <property type="protein sequence ID" value="KAK0391175.1"/>
    <property type="molecule type" value="Genomic_DNA"/>
</dbReference>
<dbReference type="GO" id="GO:0005634">
    <property type="term" value="C:nucleus"/>
    <property type="evidence" value="ECO:0007669"/>
    <property type="project" value="TreeGrafter"/>
</dbReference>
<evidence type="ECO:0000259" key="3">
    <source>
        <dbReference type="PROSITE" id="PS50048"/>
    </source>
</evidence>
<dbReference type="InterPro" id="IPR001138">
    <property type="entry name" value="Zn2Cys6_DnaBD"/>
</dbReference>
<dbReference type="CDD" id="cd00067">
    <property type="entry name" value="GAL4"/>
    <property type="match status" value="1"/>
</dbReference>
<dbReference type="PANTHER" id="PTHR37534">
    <property type="entry name" value="TRANSCRIPTIONAL ACTIVATOR PROTEIN UGA3"/>
    <property type="match status" value="1"/>
</dbReference>
<protein>
    <recommendedName>
        <fullName evidence="3">Zn(2)-C6 fungal-type domain-containing protein</fullName>
    </recommendedName>
</protein>
<feature type="domain" description="Zn(2)-C6 fungal-type" evidence="3">
    <location>
        <begin position="104"/>
        <end position="134"/>
    </location>
</feature>
<sequence>MVGKDFAIHDRQSNSSQLSPLWLPFQSLTKRLKLPPCGLSTRWSPRRTNLGDCRSPYGVVSQELGSSRQHAKTPATKMRCGVHVAVCSMASDDGKVKRKRARTGCLKCRIRRRKCDEEKPKCRNCRHGGHQCQYGTRLSFLDKNAITLPTPNASDSSIGSKYRRLQFVEPPVTAASSSPKPSPAVTKIISPSRQAQSSPSSTAPERGLDLDGSNHGYLPDDSSPSILLAQPAFQGQLPVQDAHLDLTHSSIDLSETSPGTGAYQTALDVLITLGGNSKAPSTPAQPGVGAVRTPVSHVAPDLEDALEPFATCRHAPQAPIVRLLRHYVYNIAPWLDTGDPDRTLRTRVSQLSLESQPLLDSLLALSSTSLLATSRQKENVCMPSNELMPELPFSSEAEAAALAMTCVRMFMLTDPFSWPVPAPFPALPSQQHAASEDGKGLSLSTAWLVLRLGLGRGLMQDESVTIPDMLLHAVSTPSGRGWSRDLLDYDRQPILLCARALNYCFARKDEGYGPGLRSRVDAWKEIFNSLDLWYSNRPQDFRPVLEIDKQDRLFPLLLFTSSAAIMANQMYHTAMLLLLQQRPRTLAAELGRSANLSPLRHAQKICGISLNNTGQSSWDFSLVASFYMAAKRMTYAPQQDTILKKLEQVRDMMGWNLSSLAPQLRQGWNPV</sequence>
<dbReference type="PANTHER" id="PTHR37534:SF2">
    <property type="entry name" value="N-ACETYLTRANSFERASE DOMAIN-CONTAINING PROTEIN"/>
    <property type="match status" value="1"/>
</dbReference>
<evidence type="ECO:0000313" key="5">
    <source>
        <dbReference type="Proteomes" id="UP001175261"/>
    </source>
</evidence>
<feature type="region of interest" description="Disordered" evidence="2">
    <location>
        <begin position="172"/>
        <end position="223"/>
    </location>
</feature>
<proteinExistence type="predicted"/>
<dbReference type="SUPFAM" id="SSF57701">
    <property type="entry name" value="Zn2/Cys6 DNA-binding domain"/>
    <property type="match status" value="1"/>
</dbReference>
<dbReference type="GO" id="GO:0008270">
    <property type="term" value="F:zinc ion binding"/>
    <property type="evidence" value="ECO:0007669"/>
    <property type="project" value="InterPro"/>
</dbReference>
<feature type="compositionally biased region" description="Low complexity" evidence="2">
    <location>
        <begin position="172"/>
        <end position="204"/>
    </location>
</feature>
<keyword evidence="5" id="KW-1185">Reference proteome</keyword>
<dbReference type="Pfam" id="PF00172">
    <property type="entry name" value="Zn_clus"/>
    <property type="match status" value="1"/>
</dbReference>
<dbReference type="GO" id="GO:0045944">
    <property type="term" value="P:positive regulation of transcription by RNA polymerase II"/>
    <property type="evidence" value="ECO:0007669"/>
    <property type="project" value="TreeGrafter"/>
</dbReference>
<comment type="caution">
    <text evidence="4">The sequence shown here is derived from an EMBL/GenBank/DDBJ whole genome shotgun (WGS) entry which is preliminary data.</text>
</comment>
<dbReference type="AlphaFoldDB" id="A0AA39LBN0"/>
<organism evidence="4 5">
    <name type="scientific">Sarocladium strictum</name>
    <name type="common">Black bundle disease fungus</name>
    <name type="synonym">Acremonium strictum</name>
    <dbReference type="NCBI Taxonomy" id="5046"/>
    <lineage>
        <taxon>Eukaryota</taxon>
        <taxon>Fungi</taxon>
        <taxon>Dikarya</taxon>
        <taxon>Ascomycota</taxon>
        <taxon>Pezizomycotina</taxon>
        <taxon>Sordariomycetes</taxon>
        <taxon>Hypocreomycetidae</taxon>
        <taxon>Hypocreales</taxon>
        <taxon>Sarocladiaceae</taxon>
        <taxon>Sarocladium</taxon>
    </lineage>
</organism>